<evidence type="ECO:0000313" key="2">
    <source>
        <dbReference type="Proteomes" id="UP000814128"/>
    </source>
</evidence>
<organism evidence="1 2">
    <name type="scientific">Vararia minispora EC-137</name>
    <dbReference type="NCBI Taxonomy" id="1314806"/>
    <lineage>
        <taxon>Eukaryota</taxon>
        <taxon>Fungi</taxon>
        <taxon>Dikarya</taxon>
        <taxon>Basidiomycota</taxon>
        <taxon>Agaricomycotina</taxon>
        <taxon>Agaricomycetes</taxon>
        <taxon>Russulales</taxon>
        <taxon>Lachnocladiaceae</taxon>
        <taxon>Vararia</taxon>
    </lineage>
</organism>
<sequence length="96" mass="11064">QAKLVKQEQAAINAKYLRVQRPGRRCTYLVSFSTLMNKSRLKLLHRCEGHIQGVSHITRNEIVKLAKDKSRFVQFLEGVILQDLLQLLELSTTVFV</sequence>
<accession>A0ACB8QA65</accession>
<name>A0ACB8QA65_9AGAM</name>
<reference evidence="1" key="1">
    <citation type="submission" date="2021-02" db="EMBL/GenBank/DDBJ databases">
        <authorList>
            <consortium name="DOE Joint Genome Institute"/>
            <person name="Ahrendt S."/>
            <person name="Looney B.P."/>
            <person name="Miyauchi S."/>
            <person name="Morin E."/>
            <person name="Drula E."/>
            <person name="Courty P.E."/>
            <person name="Chicoki N."/>
            <person name="Fauchery L."/>
            <person name="Kohler A."/>
            <person name="Kuo A."/>
            <person name="Labutti K."/>
            <person name="Pangilinan J."/>
            <person name="Lipzen A."/>
            <person name="Riley R."/>
            <person name="Andreopoulos W."/>
            <person name="He G."/>
            <person name="Johnson J."/>
            <person name="Barry K.W."/>
            <person name="Grigoriev I.V."/>
            <person name="Nagy L."/>
            <person name="Hibbett D."/>
            <person name="Henrissat B."/>
            <person name="Matheny P.B."/>
            <person name="Labbe J."/>
            <person name="Martin F."/>
        </authorList>
    </citation>
    <scope>NUCLEOTIDE SEQUENCE</scope>
    <source>
        <strain evidence="1">EC-137</strain>
    </source>
</reference>
<dbReference type="Proteomes" id="UP000814128">
    <property type="component" value="Unassembled WGS sequence"/>
</dbReference>
<comment type="caution">
    <text evidence="1">The sequence shown here is derived from an EMBL/GenBank/DDBJ whole genome shotgun (WGS) entry which is preliminary data.</text>
</comment>
<gene>
    <name evidence="1" type="ORF">K488DRAFT_58118</name>
</gene>
<reference evidence="1" key="2">
    <citation type="journal article" date="2022" name="New Phytol.">
        <title>Evolutionary transition to the ectomycorrhizal habit in the genomes of a hyperdiverse lineage of mushroom-forming fungi.</title>
        <authorList>
            <person name="Looney B."/>
            <person name="Miyauchi S."/>
            <person name="Morin E."/>
            <person name="Drula E."/>
            <person name="Courty P.E."/>
            <person name="Kohler A."/>
            <person name="Kuo A."/>
            <person name="LaButti K."/>
            <person name="Pangilinan J."/>
            <person name="Lipzen A."/>
            <person name="Riley R."/>
            <person name="Andreopoulos W."/>
            <person name="He G."/>
            <person name="Johnson J."/>
            <person name="Nolan M."/>
            <person name="Tritt A."/>
            <person name="Barry K.W."/>
            <person name="Grigoriev I.V."/>
            <person name="Nagy L.G."/>
            <person name="Hibbett D."/>
            <person name="Henrissat B."/>
            <person name="Matheny P.B."/>
            <person name="Labbe J."/>
            <person name="Martin F.M."/>
        </authorList>
    </citation>
    <scope>NUCLEOTIDE SEQUENCE</scope>
    <source>
        <strain evidence="1">EC-137</strain>
    </source>
</reference>
<evidence type="ECO:0000313" key="1">
    <source>
        <dbReference type="EMBL" id="KAI0028632.1"/>
    </source>
</evidence>
<protein>
    <submittedName>
        <fullName evidence="1">Uncharacterized protein</fullName>
    </submittedName>
</protein>
<proteinExistence type="predicted"/>
<keyword evidence="2" id="KW-1185">Reference proteome</keyword>
<feature type="non-terminal residue" evidence="1">
    <location>
        <position position="1"/>
    </location>
</feature>
<dbReference type="EMBL" id="MU273735">
    <property type="protein sequence ID" value="KAI0028632.1"/>
    <property type="molecule type" value="Genomic_DNA"/>
</dbReference>